<dbReference type="PROSITE" id="PS00041">
    <property type="entry name" value="HTH_ARAC_FAMILY_1"/>
    <property type="match status" value="1"/>
</dbReference>
<dbReference type="Gene3D" id="1.10.10.60">
    <property type="entry name" value="Homeodomain-like"/>
    <property type="match status" value="1"/>
</dbReference>
<dbReference type="InterPro" id="IPR020449">
    <property type="entry name" value="Tscrpt_reg_AraC-type_HTH"/>
</dbReference>
<gene>
    <name evidence="5" type="ORF">H9726_02330</name>
</gene>
<dbReference type="PANTHER" id="PTHR43280">
    <property type="entry name" value="ARAC-FAMILY TRANSCRIPTIONAL REGULATOR"/>
    <property type="match status" value="1"/>
</dbReference>
<accession>A0A9D2D690</accession>
<name>A0A9D2D690_9FIRM</name>
<feature type="domain" description="HTH araC/xylS-type" evidence="4">
    <location>
        <begin position="176"/>
        <end position="274"/>
    </location>
</feature>
<dbReference type="Pfam" id="PF12833">
    <property type="entry name" value="HTH_18"/>
    <property type="match status" value="1"/>
</dbReference>
<protein>
    <submittedName>
        <fullName evidence="5">AraC family transcriptional regulator</fullName>
    </submittedName>
</protein>
<dbReference type="InterPro" id="IPR018062">
    <property type="entry name" value="HTH_AraC-typ_CS"/>
</dbReference>
<dbReference type="SMART" id="SM00342">
    <property type="entry name" value="HTH_ARAC"/>
    <property type="match status" value="1"/>
</dbReference>
<reference evidence="5" key="1">
    <citation type="journal article" date="2021" name="PeerJ">
        <title>Extensive microbial diversity within the chicken gut microbiome revealed by metagenomics and culture.</title>
        <authorList>
            <person name="Gilroy R."/>
            <person name="Ravi A."/>
            <person name="Getino M."/>
            <person name="Pursley I."/>
            <person name="Horton D.L."/>
            <person name="Alikhan N.F."/>
            <person name="Baker D."/>
            <person name="Gharbi K."/>
            <person name="Hall N."/>
            <person name="Watson M."/>
            <person name="Adriaenssens E.M."/>
            <person name="Foster-Nyarko E."/>
            <person name="Jarju S."/>
            <person name="Secka A."/>
            <person name="Antonio M."/>
            <person name="Oren A."/>
            <person name="Chaudhuri R.R."/>
            <person name="La Ragione R."/>
            <person name="Hildebrand F."/>
            <person name="Pallen M.J."/>
        </authorList>
    </citation>
    <scope>NUCLEOTIDE SEQUENCE</scope>
    <source>
        <strain evidence="5">CHK192-19661</strain>
    </source>
</reference>
<dbReference type="EMBL" id="DXCF01000012">
    <property type="protein sequence ID" value="HIZ09304.1"/>
    <property type="molecule type" value="Genomic_DNA"/>
</dbReference>
<evidence type="ECO:0000313" key="6">
    <source>
        <dbReference type="Proteomes" id="UP000824025"/>
    </source>
</evidence>
<dbReference type="InterPro" id="IPR018060">
    <property type="entry name" value="HTH_AraC"/>
</dbReference>
<dbReference type="Proteomes" id="UP000824025">
    <property type="component" value="Unassembled WGS sequence"/>
</dbReference>
<dbReference type="InterPro" id="IPR009057">
    <property type="entry name" value="Homeodomain-like_sf"/>
</dbReference>
<keyword evidence="2" id="KW-0238">DNA-binding</keyword>
<dbReference type="SUPFAM" id="SSF46689">
    <property type="entry name" value="Homeodomain-like"/>
    <property type="match status" value="1"/>
</dbReference>
<evidence type="ECO:0000259" key="4">
    <source>
        <dbReference type="PROSITE" id="PS01124"/>
    </source>
</evidence>
<dbReference type="PROSITE" id="PS01124">
    <property type="entry name" value="HTH_ARAC_FAMILY_2"/>
    <property type="match status" value="1"/>
</dbReference>
<comment type="caution">
    <text evidence="5">The sequence shown here is derived from an EMBL/GenBank/DDBJ whole genome shotgun (WGS) entry which is preliminary data.</text>
</comment>
<evidence type="ECO:0000256" key="3">
    <source>
        <dbReference type="ARBA" id="ARBA00023163"/>
    </source>
</evidence>
<dbReference type="AlphaFoldDB" id="A0A9D2D690"/>
<evidence type="ECO:0000313" key="5">
    <source>
        <dbReference type="EMBL" id="HIZ09304.1"/>
    </source>
</evidence>
<reference evidence="5" key="2">
    <citation type="submission" date="2021-04" db="EMBL/GenBank/DDBJ databases">
        <authorList>
            <person name="Gilroy R."/>
        </authorList>
    </citation>
    <scope>NUCLEOTIDE SEQUENCE</scope>
    <source>
        <strain evidence="5">CHK192-19661</strain>
    </source>
</reference>
<organism evidence="5 6">
    <name type="scientific">Candidatus Borkfalkia avicola</name>
    <dbReference type="NCBI Taxonomy" id="2838503"/>
    <lineage>
        <taxon>Bacteria</taxon>
        <taxon>Bacillati</taxon>
        <taxon>Bacillota</taxon>
        <taxon>Clostridia</taxon>
        <taxon>Christensenellales</taxon>
        <taxon>Christensenellaceae</taxon>
        <taxon>Candidatus Borkfalkia</taxon>
    </lineage>
</organism>
<evidence type="ECO:0000256" key="1">
    <source>
        <dbReference type="ARBA" id="ARBA00023015"/>
    </source>
</evidence>
<dbReference type="GO" id="GO:0003700">
    <property type="term" value="F:DNA-binding transcription factor activity"/>
    <property type="evidence" value="ECO:0007669"/>
    <property type="project" value="InterPro"/>
</dbReference>
<dbReference type="PRINTS" id="PR00032">
    <property type="entry name" value="HTHARAC"/>
</dbReference>
<sequence>MKQEKALPMYSQQLIGKDLVNIVYNPDIEEHCHCFWEINFITDGNKSNVINGIKRNTDRGLICFLRPYKDRHYIKNVSETLTNHYDLYIFPEQMEKLCGLFSPSLYDELLQAEDTPCFIPPDANVPVIIGELEHIKKLQLAMYPTAKVRFSSLIAYILGLYVSSLDEVLSPPEWIENLMREIENTENFSSFSLQNFISSIHYTHGHICREFKKYTNMTLIGYINNIKLEKSLKLLTHDLKIIDIANTLGYCSQSAFENAFKKKYGTTPGNWRKRNSIRK</sequence>
<proteinExistence type="predicted"/>
<keyword evidence="1" id="KW-0805">Transcription regulation</keyword>
<dbReference type="PANTHER" id="PTHR43280:SF2">
    <property type="entry name" value="HTH-TYPE TRANSCRIPTIONAL REGULATOR EXSA"/>
    <property type="match status" value="1"/>
</dbReference>
<dbReference type="GO" id="GO:0043565">
    <property type="term" value="F:sequence-specific DNA binding"/>
    <property type="evidence" value="ECO:0007669"/>
    <property type="project" value="InterPro"/>
</dbReference>
<keyword evidence="3" id="KW-0804">Transcription</keyword>
<evidence type="ECO:0000256" key="2">
    <source>
        <dbReference type="ARBA" id="ARBA00023125"/>
    </source>
</evidence>